<dbReference type="GO" id="GO:0005886">
    <property type="term" value="C:plasma membrane"/>
    <property type="evidence" value="ECO:0007669"/>
    <property type="project" value="TreeGrafter"/>
</dbReference>
<comment type="subcellular location">
    <subcellularLocation>
        <location evidence="1">Membrane</location>
        <topology evidence="1">Multi-pass membrane protein</topology>
    </subcellularLocation>
</comment>
<keyword evidence="6" id="KW-0862">Zinc</keyword>
<dbReference type="GO" id="GO:0046872">
    <property type="term" value="F:metal ion binding"/>
    <property type="evidence" value="ECO:0007669"/>
    <property type="project" value="UniProtKB-KW"/>
</dbReference>
<feature type="transmembrane region" description="Helical" evidence="7">
    <location>
        <begin position="208"/>
        <end position="227"/>
    </location>
</feature>
<comment type="similarity">
    <text evidence="2">Belongs to the ADIPOR family.</text>
</comment>
<reference evidence="8 9" key="1">
    <citation type="submission" date="2016-04" db="EMBL/GenBank/DDBJ databases">
        <title>The genome of Intoshia linei affirms orthonectids as highly simplified spiralians.</title>
        <authorList>
            <person name="Mikhailov K.V."/>
            <person name="Slusarev G.S."/>
            <person name="Nikitin M.A."/>
            <person name="Logacheva M.D."/>
            <person name="Penin A."/>
            <person name="Aleoshin V."/>
            <person name="Panchin Y.V."/>
        </authorList>
    </citation>
    <scope>NUCLEOTIDE SEQUENCE [LARGE SCALE GENOMIC DNA]</scope>
    <source>
        <strain evidence="8">Intl2013</strain>
        <tissue evidence="8">Whole animal</tissue>
    </source>
</reference>
<evidence type="ECO:0000313" key="9">
    <source>
        <dbReference type="Proteomes" id="UP000078046"/>
    </source>
</evidence>
<feature type="binding site" evidence="6">
    <location>
        <position position="259"/>
    </location>
    <ligand>
        <name>Zn(2+)</name>
        <dbReference type="ChEBI" id="CHEBI:29105"/>
    </ligand>
</feature>
<evidence type="ECO:0000256" key="3">
    <source>
        <dbReference type="ARBA" id="ARBA00022692"/>
    </source>
</evidence>
<keyword evidence="4 7" id="KW-1133">Transmembrane helix</keyword>
<evidence type="ECO:0000256" key="5">
    <source>
        <dbReference type="ARBA" id="ARBA00023136"/>
    </source>
</evidence>
<dbReference type="PANTHER" id="PTHR20855">
    <property type="entry name" value="ADIPOR/PROGESTIN RECEPTOR-RELATED"/>
    <property type="match status" value="1"/>
</dbReference>
<evidence type="ECO:0000256" key="2">
    <source>
        <dbReference type="ARBA" id="ARBA00007018"/>
    </source>
</evidence>
<dbReference type="GO" id="GO:0038023">
    <property type="term" value="F:signaling receptor activity"/>
    <property type="evidence" value="ECO:0007669"/>
    <property type="project" value="TreeGrafter"/>
</dbReference>
<dbReference type="Pfam" id="PF03006">
    <property type="entry name" value="HlyIII"/>
    <property type="match status" value="1"/>
</dbReference>
<keyword evidence="5 7" id="KW-0472">Membrane</keyword>
<keyword evidence="6" id="KW-0479">Metal-binding</keyword>
<keyword evidence="9" id="KW-1185">Reference proteome</keyword>
<name>A0A177ASL9_9BILA</name>
<gene>
    <name evidence="8" type="ORF">A3Q56_07777</name>
</gene>
<sequence length="273" mass="32304">MAHDLNDINYNTLYEIVRDIERTINFCKEFKFIKSTQSCIDWRNNELKDWGPGIEVQIDETQFSKRKYNRGELYPEQWVFGGVESQSKKCNTLNLIPLLRLMAGDPIQEFHYMVSTMACIRLLIQMKQKYMKPLNTVAEEVQNGSELKLDIIYVFINPRLPIINQKQLPTWMLQNCDKFVLYGYRSELNSFKRCFYSVFSLHNETFNIWTHLLGCILFFVLAAFYLTRPDKEIGLQQKLVFTPFFIGVIFCLAFSTLYHTLMCHSNNICQMFH</sequence>
<dbReference type="GO" id="GO:0033211">
    <property type="term" value="P:adiponectin-activated signaling pathway"/>
    <property type="evidence" value="ECO:0007669"/>
    <property type="project" value="TreeGrafter"/>
</dbReference>
<evidence type="ECO:0000313" key="8">
    <source>
        <dbReference type="EMBL" id="OAF64532.1"/>
    </source>
</evidence>
<organism evidence="8 9">
    <name type="scientific">Intoshia linei</name>
    <dbReference type="NCBI Taxonomy" id="1819745"/>
    <lineage>
        <taxon>Eukaryota</taxon>
        <taxon>Metazoa</taxon>
        <taxon>Spiralia</taxon>
        <taxon>Lophotrochozoa</taxon>
        <taxon>Mesozoa</taxon>
        <taxon>Orthonectida</taxon>
        <taxon>Rhopaluridae</taxon>
        <taxon>Intoshia</taxon>
    </lineage>
</organism>
<evidence type="ECO:0000256" key="6">
    <source>
        <dbReference type="PIRSR" id="PIRSR604254-1"/>
    </source>
</evidence>
<protein>
    <submittedName>
        <fullName evidence="8">Uncharacterized protein</fullName>
    </submittedName>
</protein>
<keyword evidence="3 7" id="KW-0812">Transmembrane</keyword>
<comment type="caution">
    <text evidence="8">The sequence shown here is derived from an EMBL/GenBank/DDBJ whole genome shotgun (WGS) entry which is preliminary data.</text>
</comment>
<evidence type="ECO:0000256" key="4">
    <source>
        <dbReference type="ARBA" id="ARBA00022989"/>
    </source>
</evidence>
<evidence type="ECO:0000256" key="1">
    <source>
        <dbReference type="ARBA" id="ARBA00004141"/>
    </source>
</evidence>
<dbReference type="InterPro" id="IPR004254">
    <property type="entry name" value="AdipoR/HlyIII-related"/>
</dbReference>
<evidence type="ECO:0000256" key="7">
    <source>
        <dbReference type="SAM" id="Phobius"/>
    </source>
</evidence>
<feature type="transmembrane region" description="Helical" evidence="7">
    <location>
        <begin position="239"/>
        <end position="261"/>
    </location>
</feature>
<dbReference type="EMBL" id="LWCA01001769">
    <property type="protein sequence ID" value="OAF64532.1"/>
    <property type="molecule type" value="Genomic_DNA"/>
</dbReference>
<dbReference type="OrthoDB" id="5585746at2759"/>
<accession>A0A177ASL9</accession>
<dbReference type="Proteomes" id="UP000078046">
    <property type="component" value="Unassembled WGS sequence"/>
</dbReference>
<proteinExistence type="inferred from homology"/>
<dbReference type="AlphaFoldDB" id="A0A177ASL9"/>
<feature type="non-terminal residue" evidence="8">
    <location>
        <position position="273"/>
    </location>
</feature>
<dbReference type="PANTHER" id="PTHR20855:SF52">
    <property type="entry name" value="ADIPONECTIN RECEPTOR PROTEIN"/>
    <property type="match status" value="1"/>
</dbReference>